<feature type="compositionally biased region" description="Polar residues" evidence="1">
    <location>
        <begin position="31"/>
        <end position="47"/>
    </location>
</feature>
<evidence type="ECO:0000256" key="1">
    <source>
        <dbReference type="SAM" id="MobiDB-lite"/>
    </source>
</evidence>
<feature type="compositionally biased region" description="Basic residues" evidence="1">
    <location>
        <begin position="1"/>
        <end position="10"/>
    </location>
</feature>
<gene>
    <name evidence="2" type="ORF">RRG08_064943</name>
</gene>
<reference evidence="2" key="1">
    <citation type="journal article" date="2023" name="G3 (Bethesda)">
        <title>A reference genome for the long-term kleptoplast-retaining sea slug Elysia crispata morphotype clarki.</title>
        <authorList>
            <person name="Eastman K.E."/>
            <person name="Pendleton A.L."/>
            <person name="Shaikh M.A."/>
            <person name="Suttiyut T."/>
            <person name="Ogas R."/>
            <person name="Tomko P."/>
            <person name="Gavelis G."/>
            <person name="Widhalm J.R."/>
            <person name="Wisecaver J.H."/>
        </authorList>
    </citation>
    <scope>NUCLEOTIDE SEQUENCE</scope>
    <source>
        <strain evidence="2">ECLA1</strain>
    </source>
</reference>
<evidence type="ECO:0000313" key="2">
    <source>
        <dbReference type="EMBL" id="KAK3779432.1"/>
    </source>
</evidence>
<evidence type="ECO:0000313" key="3">
    <source>
        <dbReference type="Proteomes" id="UP001283361"/>
    </source>
</evidence>
<dbReference type="Proteomes" id="UP001283361">
    <property type="component" value="Unassembled WGS sequence"/>
</dbReference>
<accession>A0AAE1DQX1</accession>
<feature type="region of interest" description="Disordered" evidence="1">
    <location>
        <begin position="1"/>
        <end position="60"/>
    </location>
</feature>
<proteinExistence type="predicted"/>
<sequence length="82" mass="9018">MVCNNHKKAGKVNDIECNRNIRSTQPRKKGSQQGPSCTLNTKVSESSPEGGARTSPDEGKLWKAYLKQATKTSATEEKLLQK</sequence>
<comment type="caution">
    <text evidence="2">The sequence shown here is derived from an EMBL/GenBank/DDBJ whole genome shotgun (WGS) entry which is preliminary data.</text>
</comment>
<name>A0AAE1DQX1_9GAST</name>
<dbReference type="EMBL" id="JAWDGP010002835">
    <property type="protein sequence ID" value="KAK3779432.1"/>
    <property type="molecule type" value="Genomic_DNA"/>
</dbReference>
<organism evidence="2 3">
    <name type="scientific">Elysia crispata</name>
    <name type="common">lettuce slug</name>
    <dbReference type="NCBI Taxonomy" id="231223"/>
    <lineage>
        <taxon>Eukaryota</taxon>
        <taxon>Metazoa</taxon>
        <taxon>Spiralia</taxon>
        <taxon>Lophotrochozoa</taxon>
        <taxon>Mollusca</taxon>
        <taxon>Gastropoda</taxon>
        <taxon>Heterobranchia</taxon>
        <taxon>Euthyneura</taxon>
        <taxon>Panpulmonata</taxon>
        <taxon>Sacoglossa</taxon>
        <taxon>Placobranchoidea</taxon>
        <taxon>Plakobranchidae</taxon>
        <taxon>Elysia</taxon>
    </lineage>
</organism>
<protein>
    <submittedName>
        <fullName evidence="2">Uncharacterized protein</fullName>
    </submittedName>
</protein>
<dbReference type="AlphaFoldDB" id="A0AAE1DQX1"/>
<keyword evidence="3" id="KW-1185">Reference proteome</keyword>